<organism evidence="10 11">
    <name type="scientific">Cellulomonas algicola</name>
    <dbReference type="NCBI Taxonomy" id="2071633"/>
    <lineage>
        <taxon>Bacteria</taxon>
        <taxon>Bacillati</taxon>
        <taxon>Actinomycetota</taxon>
        <taxon>Actinomycetes</taxon>
        <taxon>Micrococcales</taxon>
        <taxon>Cellulomonadaceae</taxon>
        <taxon>Cellulomonas</taxon>
    </lineage>
</organism>
<comment type="subcellular location">
    <subcellularLocation>
        <location evidence="1 8">Cell membrane</location>
        <topology evidence="1 8">Peripheral membrane protein</topology>
    </subcellularLocation>
</comment>
<dbReference type="PANTHER" id="PTHR13822:SF10">
    <property type="entry name" value="ATP SYNTHASE EPSILON CHAIN, CHLOROPLASTIC"/>
    <property type="match status" value="1"/>
</dbReference>
<dbReference type="NCBIfam" id="NF009977">
    <property type="entry name" value="PRK13442.1"/>
    <property type="match status" value="1"/>
</dbReference>
<dbReference type="PANTHER" id="PTHR13822">
    <property type="entry name" value="ATP SYNTHASE DELTA/EPSILON CHAIN"/>
    <property type="match status" value="1"/>
</dbReference>
<evidence type="ECO:0000259" key="9">
    <source>
        <dbReference type="Pfam" id="PF02823"/>
    </source>
</evidence>
<evidence type="ECO:0000256" key="3">
    <source>
        <dbReference type="ARBA" id="ARBA00022448"/>
    </source>
</evidence>
<dbReference type="OrthoDB" id="9791445at2"/>
<evidence type="ECO:0000313" key="11">
    <source>
        <dbReference type="Proteomes" id="UP000288246"/>
    </source>
</evidence>
<evidence type="ECO:0000313" key="10">
    <source>
        <dbReference type="EMBL" id="GCD22004.1"/>
    </source>
</evidence>
<dbReference type="InterPro" id="IPR001469">
    <property type="entry name" value="ATP_synth_F1_dsu/esu"/>
</dbReference>
<dbReference type="Proteomes" id="UP000288246">
    <property type="component" value="Unassembled WGS sequence"/>
</dbReference>
<protein>
    <recommendedName>
        <fullName evidence="8">ATP synthase epsilon chain</fullName>
    </recommendedName>
    <alternativeName>
        <fullName evidence="8">ATP synthase F1 sector epsilon subunit</fullName>
    </alternativeName>
    <alternativeName>
        <fullName evidence="8">F-ATPase epsilon subunit</fullName>
    </alternativeName>
</protein>
<sequence>MADLEVDLVATDGKVWSGTARQVSAPAADGEIGILAGHTPILSVLRPGEVRVQPVGGGEPLRWHVDGGFLSVDSDTVTVVVDTVASGTRPASAGDTH</sequence>
<proteinExistence type="inferred from homology"/>
<evidence type="ECO:0000256" key="4">
    <source>
        <dbReference type="ARBA" id="ARBA00023065"/>
    </source>
</evidence>
<dbReference type="GO" id="GO:0045259">
    <property type="term" value="C:proton-transporting ATP synthase complex"/>
    <property type="evidence" value="ECO:0007669"/>
    <property type="project" value="UniProtKB-KW"/>
</dbReference>
<dbReference type="CDD" id="cd12152">
    <property type="entry name" value="F1-ATPase_delta"/>
    <property type="match status" value="1"/>
</dbReference>
<keyword evidence="7 8" id="KW-0066">ATP synthesis</keyword>
<dbReference type="InterPro" id="IPR036771">
    <property type="entry name" value="ATPsynth_dsu/esu_N"/>
</dbReference>
<dbReference type="RefSeq" id="WP_124344552.1">
    <property type="nucleotide sequence ID" value="NZ_BHYL01000403.1"/>
</dbReference>
<comment type="function">
    <text evidence="8">Produces ATP from ADP in the presence of a proton gradient across the membrane.</text>
</comment>
<dbReference type="HAMAP" id="MF_00530">
    <property type="entry name" value="ATP_synth_epsil_bac"/>
    <property type="match status" value="1"/>
</dbReference>
<keyword evidence="3 8" id="KW-0813">Transport</keyword>
<gene>
    <name evidence="8" type="primary">atpC</name>
    <name evidence="10" type="ORF">CTKZ_35660</name>
</gene>
<keyword evidence="5 8" id="KW-0472">Membrane</keyword>
<keyword evidence="6 8" id="KW-0139">CF(1)</keyword>
<keyword evidence="4 8" id="KW-0406">Ion transport</keyword>
<keyword evidence="8" id="KW-1003">Cell membrane</keyword>
<evidence type="ECO:0000256" key="8">
    <source>
        <dbReference type="HAMAP-Rule" id="MF_00530"/>
    </source>
</evidence>
<dbReference type="GO" id="GO:0046933">
    <property type="term" value="F:proton-transporting ATP synthase activity, rotational mechanism"/>
    <property type="evidence" value="ECO:0007669"/>
    <property type="project" value="UniProtKB-UniRule"/>
</dbReference>
<dbReference type="SUPFAM" id="SSF51344">
    <property type="entry name" value="Epsilon subunit of F1F0-ATP synthase N-terminal domain"/>
    <property type="match status" value="1"/>
</dbReference>
<evidence type="ECO:0000256" key="5">
    <source>
        <dbReference type="ARBA" id="ARBA00023136"/>
    </source>
</evidence>
<evidence type="ECO:0000256" key="6">
    <source>
        <dbReference type="ARBA" id="ARBA00023196"/>
    </source>
</evidence>
<evidence type="ECO:0000256" key="7">
    <source>
        <dbReference type="ARBA" id="ARBA00023310"/>
    </source>
</evidence>
<evidence type="ECO:0000256" key="1">
    <source>
        <dbReference type="ARBA" id="ARBA00004202"/>
    </source>
</evidence>
<name>A0A401V523_9CELL</name>
<dbReference type="GO" id="GO:0005524">
    <property type="term" value="F:ATP binding"/>
    <property type="evidence" value="ECO:0007669"/>
    <property type="project" value="UniProtKB-UniRule"/>
</dbReference>
<dbReference type="GO" id="GO:0005886">
    <property type="term" value="C:plasma membrane"/>
    <property type="evidence" value="ECO:0007669"/>
    <property type="project" value="UniProtKB-SubCell"/>
</dbReference>
<dbReference type="Gene3D" id="2.60.15.10">
    <property type="entry name" value="F0F1 ATP synthase delta/epsilon subunit, N-terminal"/>
    <property type="match status" value="1"/>
</dbReference>
<accession>A0A401V523</accession>
<dbReference type="Pfam" id="PF02823">
    <property type="entry name" value="ATP-synt_DE_N"/>
    <property type="match status" value="1"/>
</dbReference>
<keyword evidence="11" id="KW-1185">Reference proteome</keyword>
<reference evidence="10 11" key="1">
    <citation type="submission" date="2018-11" db="EMBL/GenBank/DDBJ databases">
        <title>Draft genome sequence of Cellulomonas takizawaensis strain TKZ-21.</title>
        <authorList>
            <person name="Yamamura H."/>
            <person name="Hayashi T."/>
            <person name="Hamada M."/>
            <person name="Serisawa Y."/>
            <person name="Matsuyama K."/>
            <person name="Nakagawa Y."/>
            <person name="Otoguro M."/>
            <person name="Yanagida F."/>
            <person name="Hayakawa M."/>
        </authorList>
    </citation>
    <scope>NUCLEOTIDE SEQUENCE [LARGE SCALE GENOMIC DNA]</scope>
    <source>
        <strain evidence="10 11">TKZ-21</strain>
    </source>
</reference>
<evidence type="ECO:0000256" key="2">
    <source>
        <dbReference type="ARBA" id="ARBA00005712"/>
    </source>
</evidence>
<comment type="subunit">
    <text evidence="8">F-type ATPases have 2 components, CF(1) - the catalytic core - and CF(0) - the membrane proton channel. CF(1) has five subunits: alpha(3), beta(3), gamma(1), delta(1), epsilon(1). CF(0) has three main subunits: a, b and c.</text>
</comment>
<dbReference type="AlphaFoldDB" id="A0A401V523"/>
<keyword evidence="8" id="KW-0375">Hydrogen ion transport</keyword>
<dbReference type="InterPro" id="IPR020546">
    <property type="entry name" value="ATP_synth_F1_dsu/esu_N"/>
</dbReference>
<comment type="similarity">
    <text evidence="2 8">Belongs to the ATPase epsilon chain family.</text>
</comment>
<feature type="domain" description="ATP synthase F1 complex delta/epsilon subunit N-terminal" evidence="9">
    <location>
        <begin position="4"/>
        <end position="83"/>
    </location>
</feature>
<dbReference type="EMBL" id="BHYL01000403">
    <property type="protein sequence ID" value="GCD22004.1"/>
    <property type="molecule type" value="Genomic_DNA"/>
</dbReference>
<comment type="caution">
    <text evidence="10">The sequence shown here is derived from an EMBL/GenBank/DDBJ whole genome shotgun (WGS) entry which is preliminary data.</text>
</comment>